<gene>
    <name evidence="1" type="ORF">C0V82_12495</name>
</gene>
<protein>
    <submittedName>
        <fullName evidence="1">Uncharacterized protein</fullName>
    </submittedName>
</protein>
<dbReference type="Proteomes" id="UP000234752">
    <property type="component" value="Chromosome eg_1"/>
</dbReference>
<keyword evidence="2" id="KW-1185">Reference proteome</keyword>
<dbReference type="EMBL" id="CP025611">
    <property type="protein sequence ID" value="AUN30971.1"/>
    <property type="molecule type" value="Genomic_DNA"/>
</dbReference>
<evidence type="ECO:0000313" key="2">
    <source>
        <dbReference type="Proteomes" id="UP000234752"/>
    </source>
</evidence>
<sequence length="71" mass="7510">MTAMTNRTLDRTLSRLDRQKLSAMGLVLTTALLLVMAGVAAGNASRGNQTASTDTGTVKAEMLERTLVASR</sequence>
<name>A0A2K9NCV1_9PROT</name>
<proteinExistence type="predicted"/>
<organism evidence="1 2">
    <name type="scientific">Niveispirillum cyanobacteriorum</name>
    <dbReference type="NCBI Taxonomy" id="1612173"/>
    <lineage>
        <taxon>Bacteria</taxon>
        <taxon>Pseudomonadati</taxon>
        <taxon>Pseudomonadota</taxon>
        <taxon>Alphaproteobacteria</taxon>
        <taxon>Rhodospirillales</taxon>
        <taxon>Azospirillaceae</taxon>
        <taxon>Niveispirillum</taxon>
    </lineage>
</organism>
<evidence type="ECO:0000313" key="1">
    <source>
        <dbReference type="EMBL" id="AUN30971.1"/>
    </source>
</evidence>
<dbReference type="KEGG" id="ncb:C0V82_12495"/>
<dbReference type="AlphaFoldDB" id="A0A2K9NCV1"/>
<reference evidence="1 2" key="1">
    <citation type="submission" date="2017-12" db="EMBL/GenBank/DDBJ databases">
        <title>Genomes of bacteria within cyanobacterial aggregates.</title>
        <authorList>
            <person name="Cai H."/>
        </authorList>
    </citation>
    <scope>NUCLEOTIDE SEQUENCE [LARGE SCALE GENOMIC DNA]</scope>
    <source>
        <strain evidence="1 2">TH16</strain>
    </source>
</reference>
<accession>A0A2K9NCV1</accession>